<dbReference type="eggNOG" id="KOG0620">
    <property type="taxonomic scope" value="Eukaryota"/>
</dbReference>
<dbReference type="InterPro" id="IPR036691">
    <property type="entry name" value="Endo/exonu/phosph_ase_sf"/>
</dbReference>
<protein>
    <recommendedName>
        <fullName evidence="1">Endonuclease/exonuclease/phosphatase domain-containing protein</fullName>
    </recommendedName>
</protein>
<dbReference type="InterPro" id="IPR050410">
    <property type="entry name" value="CCR4/nocturin_mRNA_transcr"/>
</dbReference>
<dbReference type="Pfam" id="PF03372">
    <property type="entry name" value="Exo_endo_phos"/>
    <property type="match status" value="1"/>
</dbReference>
<accession>A0A024U517</accession>
<gene>
    <name evidence="2" type="ORF">H310_06612</name>
</gene>
<reference evidence="2" key="1">
    <citation type="submission" date="2013-12" db="EMBL/GenBank/DDBJ databases">
        <title>The Genome Sequence of Aphanomyces invadans NJM9701.</title>
        <authorList>
            <consortium name="The Broad Institute Genomics Platform"/>
            <person name="Russ C."/>
            <person name="Tyler B."/>
            <person name="van West P."/>
            <person name="Dieguez-Uribeondo J."/>
            <person name="Young S.K."/>
            <person name="Zeng Q."/>
            <person name="Gargeya S."/>
            <person name="Fitzgerald M."/>
            <person name="Abouelleil A."/>
            <person name="Alvarado L."/>
            <person name="Chapman S.B."/>
            <person name="Gainer-Dewar J."/>
            <person name="Goldberg J."/>
            <person name="Griggs A."/>
            <person name="Gujja S."/>
            <person name="Hansen M."/>
            <person name="Howarth C."/>
            <person name="Imamovic A."/>
            <person name="Ireland A."/>
            <person name="Larimer J."/>
            <person name="McCowan C."/>
            <person name="Murphy C."/>
            <person name="Pearson M."/>
            <person name="Poon T.W."/>
            <person name="Priest M."/>
            <person name="Roberts A."/>
            <person name="Saif S."/>
            <person name="Shea T."/>
            <person name="Sykes S."/>
            <person name="Wortman J."/>
            <person name="Nusbaum C."/>
            <person name="Birren B."/>
        </authorList>
    </citation>
    <scope>NUCLEOTIDE SEQUENCE [LARGE SCALE GENOMIC DNA]</scope>
    <source>
        <strain evidence="2">NJM9701</strain>
    </source>
</reference>
<dbReference type="OrthoDB" id="2866996at2759"/>
<dbReference type="GO" id="GO:0000175">
    <property type="term" value="F:3'-5'-RNA exonuclease activity"/>
    <property type="evidence" value="ECO:0007669"/>
    <property type="project" value="TreeGrafter"/>
</dbReference>
<dbReference type="EMBL" id="KI913963">
    <property type="protein sequence ID" value="ETW00967.1"/>
    <property type="molecule type" value="Genomic_DNA"/>
</dbReference>
<dbReference type="PANTHER" id="PTHR12121">
    <property type="entry name" value="CARBON CATABOLITE REPRESSOR PROTEIN 4"/>
    <property type="match status" value="1"/>
</dbReference>
<dbReference type="SUPFAM" id="SSF56219">
    <property type="entry name" value="DNase I-like"/>
    <property type="match status" value="1"/>
</dbReference>
<feature type="domain" description="Endonuclease/exonuclease/phosphatase" evidence="1">
    <location>
        <begin position="51"/>
        <end position="338"/>
    </location>
</feature>
<dbReference type="AlphaFoldDB" id="A0A024U517"/>
<dbReference type="InterPro" id="IPR005135">
    <property type="entry name" value="Endo/exonuclease/phosphatase"/>
</dbReference>
<evidence type="ECO:0000313" key="2">
    <source>
        <dbReference type="EMBL" id="ETW00967.1"/>
    </source>
</evidence>
<sequence>MSTLADVSSKSKRNGMRSDADLDVHAVLVDEMEEGDDDIPTASTGVTFTLMTYNVLAQCYVKSSFFPYCDPKALRWKRRSAMLIGQIKAFSPRPDILCLQECDQYDTFWQSQMAAIGYTSLYLKKTGTKKDGVGLFWRPEKFTVLGGENVALNEALHSVTDKDLRGRVIRDNVGLVAHFQSIENPATEFVVASTHLFWDPAQADVKLVQAKHMLDSIDAFVATSLPAASVPVFFAGDFNSLPDSAVVRHVLSRGFASAYSTYNAETGEPRFTNVNGVVHKMNENGHVVGTEPAFVGTLDYIFYHKSKVKVQELLPLMDYETAVRDGGALPNRSVGSDHLPLMATFVFK</sequence>
<dbReference type="RefSeq" id="XP_008869965.1">
    <property type="nucleotide sequence ID" value="XM_008871743.1"/>
</dbReference>
<proteinExistence type="predicted"/>
<dbReference type="PANTHER" id="PTHR12121:SF34">
    <property type="entry name" value="PROTEIN ANGEL"/>
    <property type="match status" value="1"/>
</dbReference>
<organism evidence="2">
    <name type="scientific">Aphanomyces invadans</name>
    <dbReference type="NCBI Taxonomy" id="157072"/>
    <lineage>
        <taxon>Eukaryota</taxon>
        <taxon>Sar</taxon>
        <taxon>Stramenopiles</taxon>
        <taxon>Oomycota</taxon>
        <taxon>Saprolegniomycetes</taxon>
        <taxon>Saprolegniales</taxon>
        <taxon>Verrucalvaceae</taxon>
        <taxon>Aphanomyces</taxon>
    </lineage>
</organism>
<name>A0A024U517_9STRA</name>
<dbReference type="STRING" id="157072.A0A024U517"/>
<dbReference type="VEuPathDB" id="FungiDB:H310_06612"/>
<evidence type="ECO:0000259" key="1">
    <source>
        <dbReference type="Pfam" id="PF03372"/>
    </source>
</evidence>
<dbReference type="GeneID" id="20083662"/>
<dbReference type="Gene3D" id="3.60.10.10">
    <property type="entry name" value="Endonuclease/exonuclease/phosphatase"/>
    <property type="match status" value="1"/>
</dbReference>